<evidence type="ECO:0000259" key="2">
    <source>
        <dbReference type="PROSITE" id="PS51762"/>
    </source>
</evidence>
<dbReference type="PANTHER" id="PTHR10963">
    <property type="entry name" value="GLYCOSYL HYDROLASE-RELATED"/>
    <property type="match status" value="1"/>
</dbReference>
<reference evidence="3 4" key="1">
    <citation type="journal article" date="2019" name="Nat. Ecol. Evol.">
        <title>Megaphylogeny resolves global patterns of mushroom evolution.</title>
        <authorList>
            <person name="Varga T."/>
            <person name="Krizsan K."/>
            <person name="Foldi C."/>
            <person name="Dima B."/>
            <person name="Sanchez-Garcia M."/>
            <person name="Sanchez-Ramirez S."/>
            <person name="Szollosi G.J."/>
            <person name="Szarkandi J.G."/>
            <person name="Papp V."/>
            <person name="Albert L."/>
            <person name="Andreopoulos W."/>
            <person name="Angelini C."/>
            <person name="Antonin V."/>
            <person name="Barry K.W."/>
            <person name="Bougher N.L."/>
            <person name="Buchanan P."/>
            <person name="Buyck B."/>
            <person name="Bense V."/>
            <person name="Catcheside P."/>
            <person name="Chovatia M."/>
            <person name="Cooper J."/>
            <person name="Damon W."/>
            <person name="Desjardin D."/>
            <person name="Finy P."/>
            <person name="Geml J."/>
            <person name="Haridas S."/>
            <person name="Hughes K."/>
            <person name="Justo A."/>
            <person name="Karasinski D."/>
            <person name="Kautmanova I."/>
            <person name="Kiss B."/>
            <person name="Kocsube S."/>
            <person name="Kotiranta H."/>
            <person name="LaButti K.M."/>
            <person name="Lechner B.E."/>
            <person name="Liimatainen K."/>
            <person name="Lipzen A."/>
            <person name="Lukacs Z."/>
            <person name="Mihaltcheva S."/>
            <person name="Morgado L.N."/>
            <person name="Niskanen T."/>
            <person name="Noordeloos M.E."/>
            <person name="Ohm R.A."/>
            <person name="Ortiz-Santana B."/>
            <person name="Ovrebo C."/>
            <person name="Racz N."/>
            <person name="Riley R."/>
            <person name="Savchenko A."/>
            <person name="Shiryaev A."/>
            <person name="Soop K."/>
            <person name="Spirin V."/>
            <person name="Szebenyi C."/>
            <person name="Tomsovsky M."/>
            <person name="Tulloss R.E."/>
            <person name="Uehling J."/>
            <person name="Grigoriev I.V."/>
            <person name="Vagvolgyi C."/>
            <person name="Papp T."/>
            <person name="Martin F.M."/>
            <person name="Miettinen O."/>
            <person name="Hibbett D.S."/>
            <person name="Nagy L.G."/>
        </authorList>
    </citation>
    <scope>NUCLEOTIDE SEQUENCE [LARGE SCALE GENOMIC DNA]</scope>
    <source>
        <strain evidence="3 4">CBS 962.96</strain>
    </source>
</reference>
<sequence length="328" mass="36495">MAFGLSTRFFLVVLSLARAVTVWGAWYGCSDSFSGYQFLEGFTLEAIADPTRGRVNYVDADTAARLNLTYATEDRFIARADSTTVLDSDGPGRNSVRMQSKKQYGNGVMVFNINHIPEGCGTWPAVWSYSEPWPTKGEIDVVEGVNNQAYSQGTLHTLPICNMSEIRWQKGSTINTNCDYSVNFNAGCGVAYSSQRSFGPEFNANGGGWFAVERTDDFIKIWFWARDDILVPPEVRFGLDFVVTDTWGKPEAFFPNTMCDIEKLFGDHNIIINLTFCGDWAGNAYLGSGCPARLTNSTPIATCEDYVNNNPAAFKDAYFDFSWIKVYA</sequence>
<dbReference type="InterPro" id="IPR000757">
    <property type="entry name" value="Beta-glucanase-like"/>
</dbReference>
<organism evidence="3 4">
    <name type="scientific">Dendrothele bispora (strain CBS 962.96)</name>
    <dbReference type="NCBI Taxonomy" id="1314807"/>
    <lineage>
        <taxon>Eukaryota</taxon>
        <taxon>Fungi</taxon>
        <taxon>Dikarya</taxon>
        <taxon>Basidiomycota</taxon>
        <taxon>Agaricomycotina</taxon>
        <taxon>Agaricomycetes</taxon>
        <taxon>Agaricomycetidae</taxon>
        <taxon>Agaricales</taxon>
        <taxon>Agaricales incertae sedis</taxon>
        <taxon>Dendrothele</taxon>
    </lineage>
</organism>
<protein>
    <submittedName>
        <fullName evidence="3">Glycoside hydrolase family 16 protein</fullName>
    </submittedName>
</protein>
<keyword evidence="1" id="KW-0732">Signal</keyword>
<dbReference type="SUPFAM" id="SSF49899">
    <property type="entry name" value="Concanavalin A-like lectins/glucanases"/>
    <property type="match status" value="1"/>
</dbReference>
<dbReference type="Proteomes" id="UP000297245">
    <property type="component" value="Unassembled WGS sequence"/>
</dbReference>
<dbReference type="GO" id="GO:0004553">
    <property type="term" value="F:hydrolase activity, hydrolyzing O-glycosyl compounds"/>
    <property type="evidence" value="ECO:0007669"/>
    <property type="project" value="InterPro"/>
</dbReference>
<dbReference type="OrthoDB" id="192832at2759"/>
<dbReference type="InterPro" id="IPR013320">
    <property type="entry name" value="ConA-like_dom_sf"/>
</dbReference>
<gene>
    <name evidence="3" type="ORF">K435DRAFT_758679</name>
</gene>
<dbReference type="CDD" id="cd02181">
    <property type="entry name" value="GH16_fungal_Lam16A_glucanase"/>
    <property type="match status" value="1"/>
</dbReference>
<evidence type="ECO:0000313" key="4">
    <source>
        <dbReference type="Proteomes" id="UP000297245"/>
    </source>
</evidence>
<feature type="chain" id="PRO_5020987769" evidence="1">
    <location>
        <begin position="25"/>
        <end position="328"/>
    </location>
</feature>
<feature type="signal peptide" evidence="1">
    <location>
        <begin position="1"/>
        <end position="24"/>
    </location>
</feature>
<evidence type="ECO:0000256" key="1">
    <source>
        <dbReference type="SAM" id="SignalP"/>
    </source>
</evidence>
<feature type="domain" description="GH16" evidence="2">
    <location>
        <begin position="42"/>
        <end position="289"/>
    </location>
</feature>
<dbReference type="InterPro" id="IPR050546">
    <property type="entry name" value="Glycosyl_Hydrlase_16"/>
</dbReference>
<dbReference type="AlphaFoldDB" id="A0A4S8LR39"/>
<name>A0A4S8LR39_DENBC</name>
<evidence type="ECO:0000313" key="3">
    <source>
        <dbReference type="EMBL" id="THU91896.1"/>
    </source>
</evidence>
<keyword evidence="3" id="KW-0378">Hydrolase</keyword>
<dbReference type="Pfam" id="PF26113">
    <property type="entry name" value="GH16_XgeA"/>
    <property type="match status" value="1"/>
</dbReference>
<proteinExistence type="predicted"/>
<dbReference type="PANTHER" id="PTHR10963:SF24">
    <property type="entry name" value="GLYCOSIDASE C21B10.07-RELATED"/>
    <property type="match status" value="1"/>
</dbReference>
<dbReference type="PROSITE" id="PS51762">
    <property type="entry name" value="GH16_2"/>
    <property type="match status" value="1"/>
</dbReference>
<dbReference type="GO" id="GO:0009251">
    <property type="term" value="P:glucan catabolic process"/>
    <property type="evidence" value="ECO:0007669"/>
    <property type="project" value="TreeGrafter"/>
</dbReference>
<dbReference type="EMBL" id="ML179294">
    <property type="protein sequence ID" value="THU91896.1"/>
    <property type="molecule type" value="Genomic_DNA"/>
</dbReference>
<dbReference type="Gene3D" id="2.60.120.200">
    <property type="match status" value="1"/>
</dbReference>
<accession>A0A4S8LR39</accession>
<keyword evidence="4" id="KW-1185">Reference proteome</keyword>
<feature type="non-terminal residue" evidence="3">
    <location>
        <position position="1"/>
    </location>
</feature>